<dbReference type="SUPFAM" id="SSF54001">
    <property type="entry name" value="Cysteine proteinases"/>
    <property type="match status" value="1"/>
</dbReference>
<keyword evidence="4" id="KW-0788">Thiol protease</keyword>
<comment type="similarity">
    <text evidence="1">Belongs to the peptidase C40 family.</text>
</comment>
<keyword evidence="3" id="KW-0378">Hydrolase</keyword>
<organism evidence="6 7">
    <name type="scientific">Pseudooceanicola albus</name>
    <dbReference type="NCBI Taxonomy" id="2692189"/>
    <lineage>
        <taxon>Bacteria</taxon>
        <taxon>Pseudomonadati</taxon>
        <taxon>Pseudomonadota</taxon>
        <taxon>Alphaproteobacteria</taxon>
        <taxon>Rhodobacterales</taxon>
        <taxon>Paracoccaceae</taxon>
        <taxon>Pseudooceanicola</taxon>
    </lineage>
</organism>
<evidence type="ECO:0000256" key="3">
    <source>
        <dbReference type="ARBA" id="ARBA00022801"/>
    </source>
</evidence>
<protein>
    <submittedName>
        <fullName evidence="6">Phage tail protein</fullName>
    </submittedName>
</protein>
<dbReference type="GO" id="GO:0008234">
    <property type="term" value="F:cysteine-type peptidase activity"/>
    <property type="evidence" value="ECO:0007669"/>
    <property type="project" value="UniProtKB-KW"/>
</dbReference>
<dbReference type="Proteomes" id="UP000477911">
    <property type="component" value="Unassembled WGS sequence"/>
</dbReference>
<keyword evidence="2" id="KW-0645">Protease</keyword>
<dbReference type="EMBL" id="WUMU01000003">
    <property type="protein sequence ID" value="MXN16775.1"/>
    <property type="molecule type" value="Genomic_DNA"/>
</dbReference>
<accession>A0A6L7FYF5</accession>
<proteinExistence type="inferred from homology"/>
<dbReference type="InterPro" id="IPR038765">
    <property type="entry name" value="Papain-like_cys_pep_sf"/>
</dbReference>
<reference evidence="6 7" key="1">
    <citation type="submission" date="2019-12" db="EMBL/GenBank/DDBJ databases">
        <authorList>
            <person name="Li M."/>
        </authorList>
    </citation>
    <scope>NUCLEOTIDE SEQUENCE [LARGE SCALE GENOMIC DNA]</scope>
    <source>
        <strain evidence="6 7">GBMRC 2024</strain>
    </source>
</reference>
<dbReference type="PROSITE" id="PS51935">
    <property type="entry name" value="NLPC_P60"/>
    <property type="match status" value="1"/>
</dbReference>
<keyword evidence="7" id="KW-1185">Reference proteome</keyword>
<dbReference type="Pfam" id="PF00877">
    <property type="entry name" value="NLPC_P60"/>
    <property type="match status" value="1"/>
</dbReference>
<dbReference type="RefSeq" id="WP_160891452.1">
    <property type="nucleotide sequence ID" value="NZ_WUMU01000003.1"/>
</dbReference>
<feature type="domain" description="NlpC/P60" evidence="5">
    <location>
        <begin position="1"/>
        <end position="131"/>
    </location>
</feature>
<dbReference type="GO" id="GO:0006508">
    <property type="term" value="P:proteolysis"/>
    <property type="evidence" value="ECO:0007669"/>
    <property type="project" value="UniProtKB-KW"/>
</dbReference>
<dbReference type="AlphaFoldDB" id="A0A6L7FYF5"/>
<evidence type="ECO:0000313" key="7">
    <source>
        <dbReference type="Proteomes" id="UP000477911"/>
    </source>
</evidence>
<evidence type="ECO:0000256" key="4">
    <source>
        <dbReference type="ARBA" id="ARBA00022807"/>
    </source>
</evidence>
<dbReference type="Gene3D" id="3.90.1720.10">
    <property type="entry name" value="endopeptidase domain like (from Nostoc punctiforme)"/>
    <property type="match status" value="1"/>
</dbReference>
<name>A0A6L7FYF5_9RHOB</name>
<evidence type="ECO:0000259" key="5">
    <source>
        <dbReference type="PROSITE" id="PS51935"/>
    </source>
</evidence>
<evidence type="ECO:0000256" key="1">
    <source>
        <dbReference type="ARBA" id="ARBA00007074"/>
    </source>
</evidence>
<evidence type="ECO:0000313" key="6">
    <source>
        <dbReference type="EMBL" id="MXN16775.1"/>
    </source>
</evidence>
<dbReference type="InterPro" id="IPR000064">
    <property type="entry name" value="NLP_P60_dom"/>
</dbReference>
<evidence type="ECO:0000256" key="2">
    <source>
        <dbReference type="ARBA" id="ARBA00022670"/>
    </source>
</evidence>
<sequence length="143" mass="15811">MSWSNGYIGLPWGEFGRSRSGADCWGLACIIYQEELGIRLPEYLGYSSAEERGEIAALVSGATSSPLWLPVEGPAIAFDIVVFRRGRLASHVGIVVRHGLMIHMDGEDCAKLADYTGGAWKHRLTGHYRHVERPVTILSEARR</sequence>
<gene>
    <name evidence="6" type="ORF">GR170_02920</name>
</gene>
<comment type="caution">
    <text evidence="6">The sequence shown here is derived from an EMBL/GenBank/DDBJ whole genome shotgun (WGS) entry which is preliminary data.</text>
</comment>